<feature type="region of interest" description="Disordered" evidence="1">
    <location>
        <begin position="214"/>
        <end position="281"/>
    </location>
</feature>
<evidence type="ECO:0000313" key="3">
    <source>
        <dbReference type="Proteomes" id="UP001556367"/>
    </source>
</evidence>
<feature type="compositionally biased region" description="Basic and acidic residues" evidence="1">
    <location>
        <begin position="241"/>
        <end position="251"/>
    </location>
</feature>
<feature type="compositionally biased region" description="Low complexity" evidence="1">
    <location>
        <begin position="252"/>
        <end position="269"/>
    </location>
</feature>
<protein>
    <submittedName>
        <fullName evidence="2">Uncharacterized protein</fullName>
    </submittedName>
</protein>
<comment type="caution">
    <text evidence="2">The sequence shown here is derived from an EMBL/GenBank/DDBJ whole genome shotgun (WGS) entry which is preliminary data.</text>
</comment>
<name>A0ABR3IPZ8_9AGAR</name>
<dbReference type="EMBL" id="JASNQZ010000018">
    <property type="protein sequence ID" value="KAL0945367.1"/>
    <property type="molecule type" value="Genomic_DNA"/>
</dbReference>
<gene>
    <name evidence="2" type="ORF">HGRIS_000865</name>
</gene>
<organism evidence="2 3">
    <name type="scientific">Hohenbuehelia grisea</name>
    <dbReference type="NCBI Taxonomy" id="104357"/>
    <lineage>
        <taxon>Eukaryota</taxon>
        <taxon>Fungi</taxon>
        <taxon>Dikarya</taxon>
        <taxon>Basidiomycota</taxon>
        <taxon>Agaricomycotina</taxon>
        <taxon>Agaricomycetes</taxon>
        <taxon>Agaricomycetidae</taxon>
        <taxon>Agaricales</taxon>
        <taxon>Pleurotineae</taxon>
        <taxon>Pleurotaceae</taxon>
        <taxon>Hohenbuehelia</taxon>
    </lineage>
</organism>
<sequence>MPSTIDKIVAERTHARRMAIVDKLSIRQGRRGRHPSRTASPSRAQPGTPPFDIHPAGLESSAVNAGEGEVFIETQNAVAPGTIEANLLEDHSFPTSEKARGKLREGSLTIRIPARATPRSDAATSAPSLPFVSDGHSYPDANEVADGQPARPKPSTALVSNAVVTVETVDIGPAPIPSAYALPLPAFDATPLTTTLPQRSDTYKLPVKSAITPYPHAGRPSSTARVLERMSKTSRRAKHVSLLDKFRKHNEAGTSSEPSPPSETAGTPARITGAPFEGGVPSAHIEAQDAGAPVEGAAGIVQSAGQATEDPGASVEDAVFLA</sequence>
<evidence type="ECO:0000256" key="1">
    <source>
        <dbReference type="SAM" id="MobiDB-lite"/>
    </source>
</evidence>
<evidence type="ECO:0000313" key="2">
    <source>
        <dbReference type="EMBL" id="KAL0945367.1"/>
    </source>
</evidence>
<reference evidence="3" key="1">
    <citation type="submission" date="2024-06" db="EMBL/GenBank/DDBJ databases">
        <title>Multi-omics analyses provide insights into the biosynthesis of the anticancer antibiotic pleurotin in Hohenbuehelia grisea.</title>
        <authorList>
            <person name="Weaver J.A."/>
            <person name="Alberti F."/>
        </authorList>
    </citation>
    <scope>NUCLEOTIDE SEQUENCE [LARGE SCALE GENOMIC DNA]</scope>
    <source>
        <strain evidence="3">T-177</strain>
    </source>
</reference>
<feature type="region of interest" description="Disordered" evidence="1">
    <location>
        <begin position="19"/>
        <end position="58"/>
    </location>
</feature>
<proteinExistence type="predicted"/>
<dbReference type="Proteomes" id="UP001556367">
    <property type="component" value="Unassembled WGS sequence"/>
</dbReference>
<accession>A0ABR3IPZ8</accession>
<keyword evidence="3" id="KW-1185">Reference proteome</keyword>